<evidence type="ECO:0000313" key="5">
    <source>
        <dbReference type="Proteomes" id="UP000799302"/>
    </source>
</evidence>
<dbReference type="GO" id="GO:0061630">
    <property type="term" value="F:ubiquitin protein ligase activity"/>
    <property type="evidence" value="ECO:0007669"/>
    <property type="project" value="TreeGrafter"/>
</dbReference>
<evidence type="ECO:0000256" key="2">
    <source>
        <dbReference type="SAM" id="MobiDB-lite"/>
    </source>
</evidence>
<accession>A0A6A6UDR6</accession>
<evidence type="ECO:0000313" key="4">
    <source>
        <dbReference type="EMBL" id="KAF2670459.1"/>
    </source>
</evidence>
<organism evidence="4 5">
    <name type="scientific">Microthyrium microscopicum</name>
    <dbReference type="NCBI Taxonomy" id="703497"/>
    <lineage>
        <taxon>Eukaryota</taxon>
        <taxon>Fungi</taxon>
        <taxon>Dikarya</taxon>
        <taxon>Ascomycota</taxon>
        <taxon>Pezizomycotina</taxon>
        <taxon>Dothideomycetes</taxon>
        <taxon>Dothideomycetes incertae sedis</taxon>
        <taxon>Microthyriales</taxon>
        <taxon>Microthyriaceae</taxon>
        <taxon>Microthyrium</taxon>
    </lineage>
</organism>
<evidence type="ECO:0000259" key="3">
    <source>
        <dbReference type="PROSITE" id="PS50089"/>
    </source>
</evidence>
<dbReference type="InterPro" id="IPR001841">
    <property type="entry name" value="Znf_RING"/>
</dbReference>
<keyword evidence="1" id="KW-0862">Zinc</keyword>
<dbReference type="SUPFAM" id="SSF57850">
    <property type="entry name" value="RING/U-box"/>
    <property type="match status" value="1"/>
</dbReference>
<reference evidence="4" key="1">
    <citation type="journal article" date="2020" name="Stud. Mycol.">
        <title>101 Dothideomycetes genomes: a test case for predicting lifestyles and emergence of pathogens.</title>
        <authorList>
            <person name="Haridas S."/>
            <person name="Albert R."/>
            <person name="Binder M."/>
            <person name="Bloem J."/>
            <person name="Labutti K."/>
            <person name="Salamov A."/>
            <person name="Andreopoulos B."/>
            <person name="Baker S."/>
            <person name="Barry K."/>
            <person name="Bills G."/>
            <person name="Bluhm B."/>
            <person name="Cannon C."/>
            <person name="Castanera R."/>
            <person name="Culley D."/>
            <person name="Daum C."/>
            <person name="Ezra D."/>
            <person name="Gonzalez J."/>
            <person name="Henrissat B."/>
            <person name="Kuo A."/>
            <person name="Liang C."/>
            <person name="Lipzen A."/>
            <person name="Lutzoni F."/>
            <person name="Magnuson J."/>
            <person name="Mondo S."/>
            <person name="Nolan M."/>
            <person name="Ohm R."/>
            <person name="Pangilinan J."/>
            <person name="Park H.-J."/>
            <person name="Ramirez L."/>
            <person name="Alfaro M."/>
            <person name="Sun H."/>
            <person name="Tritt A."/>
            <person name="Yoshinaga Y."/>
            <person name="Zwiers L.-H."/>
            <person name="Turgeon B."/>
            <person name="Goodwin S."/>
            <person name="Spatafora J."/>
            <person name="Crous P."/>
            <person name="Grigoriev I."/>
        </authorList>
    </citation>
    <scope>NUCLEOTIDE SEQUENCE</scope>
    <source>
        <strain evidence="4">CBS 115976</strain>
    </source>
</reference>
<feature type="compositionally biased region" description="Low complexity" evidence="2">
    <location>
        <begin position="11"/>
        <end position="21"/>
    </location>
</feature>
<feature type="compositionally biased region" description="Acidic residues" evidence="2">
    <location>
        <begin position="174"/>
        <end position="186"/>
    </location>
</feature>
<keyword evidence="1" id="KW-0863">Zinc-finger</keyword>
<dbReference type="OrthoDB" id="8062037at2759"/>
<gene>
    <name evidence="4" type="ORF">BT63DRAFT_386922</name>
</gene>
<dbReference type="CDD" id="cd16448">
    <property type="entry name" value="RING-H2"/>
    <property type="match status" value="1"/>
</dbReference>
<dbReference type="InterPro" id="IPR013083">
    <property type="entry name" value="Znf_RING/FYVE/PHD"/>
</dbReference>
<protein>
    <recommendedName>
        <fullName evidence="3">RING-type domain-containing protein</fullName>
    </recommendedName>
</protein>
<proteinExistence type="predicted"/>
<dbReference type="PANTHER" id="PTHR22765">
    <property type="entry name" value="RING FINGER AND PROTEASE ASSOCIATED DOMAIN-CONTAINING"/>
    <property type="match status" value="1"/>
</dbReference>
<dbReference type="GO" id="GO:0005737">
    <property type="term" value="C:cytoplasm"/>
    <property type="evidence" value="ECO:0007669"/>
    <property type="project" value="TreeGrafter"/>
</dbReference>
<evidence type="ECO:0000256" key="1">
    <source>
        <dbReference type="PROSITE-ProRule" id="PRU00175"/>
    </source>
</evidence>
<dbReference type="EMBL" id="MU004234">
    <property type="protein sequence ID" value="KAF2670459.1"/>
    <property type="molecule type" value="Genomic_DNA"/>
</dbReference>
<keyword evidence="1" id="KW-0479">Metal-binding</keyword>
<name>A0A6A6UDR6_9PEZI</name>
<dbReference type="PROSITE" id="PS50089">
    <property type="entry name" value="ZF_RING_2"/>
    <property type="match status" value="1"/>
</dbReference>
<feature type="domain" description="RING-type" evidence="3">
    <location>
        <begin position="115"/>
        <end position="160"/>
    </location>
</feature>
<dbReference type="Pfam" id="PF13639">
    <property type="entry name" value="zf-RING_2"/>
    <property type="match status" value="1"/>
</dbReference>
<dbReference type="AlphaFoldDB" id="A0A6A6UDR6"/>
<sequence>MTDYEAEHNLAPSSASTITAPSRRHLPDLATFYSSLRSVEAPTNVEPLPVNVEASYVLLAEALRANDNPSETVEHMLANLLEGAANPPTRVEGVSEAFLDGLERVKKSSLGDGMCPICGEKFVDDPYPLVVRLPCHPDHKFDLECIKPWLKLNPTCPMDRKNLVKKKTPPPPPADEEEEDYDEYYA</sequence>
<feature type="region of interest" description="Disordered" evidence="2">
    <location>
        <begin position="159"/>
        <end position="186"/>
    </location>
</feature>
<keyword evidence="5" id="KW-1185">Reference proteome</keyword>
<feature type="region of interest" description="Disordered" evidence="2">
    <location>
        <begin position="1"/>
        <end position="21"/>
    </location>
</feature>
<dbReference type="Proteomes" id="UP000799302">
    <property type="component" value="Unassembled WGS sequence"/>
</dbReference>
<dbReference type="InterPro" id="IPR051826">
    <property type="entry name" value="E3_ubiquitin-ligase_domain"/>
</dbReference>
<dbReference type="GO" id="GO:0006511">
    <property type="term" value="P:ubiquitin-dependent protein catabolic process"/>
    <property type="evidence" value="ECO:0007669"/>
    <property type="project" value="TreeGrafter"/>
</dbReference>
<dbReference type="PANTHER" id="PTHR22765:SF416">
    <property type="entry name" value="E3 UBIQUITIN-PROTEIN LIGASE GODZILLA"/>
    <property type="match status" value="1"/>
</dbReference>
<dbReference type="GO" id="GO:0008270">
    <property type="term" value="F:zinc ion binding"/>
    <property type="evidence" value="ECO:0007669"/>
    <property type="project" value="UniProtKB-KW"/>
</dbReference>
<dbReference type="Gene3D" id="3.30.40.10">
    <property type="entry name" value="Zinc/RING finger domain, C3HC4 (zinc finger)"/>
    <property type="match status" value="1"/>
</dbReference>